<comment type="subcellular location">
    <subcellularLocation>
        <location evidence="1">Nucleus</location>
    </subcellularLocation>
</comment>
<evidence type="ECO:0000256" key="6">
    <source>
        <dbReference type="SAM" id="MobiDB-lite"/>
    </source>
</evidence>
<gene>
    <name evidence="8" type="ORF">THITE_2042682</name>
</gene>
<dbReference type="RefSeq" id="XP_003650190.1">
    <property type="nucleotide sequence ID" value="XM_003650142.1"/>
</dbReference>
<dbReference type="GO" id="GO:0008270">
    <property type="term" value="F:zinc ion binding"/>
    <property type="evidence" value="ECO:0007669"/>
    <property type="project" value="InterPro"/>
</dbReference>
<dbReference type="InterPro" id="IPR036864">
    <property type="entry name" value="Zn2-C6_fun-type_DNA-bd_sf"/>
</dbReference>
<feature type="domain" description="Zn(2)-C6 fungal-type" evidence="7">
    <location>
        <begin position="8"/>
        <end position="45"/>
    </location>
</feature>
<evidence type="ECO:0000256" key="4">
    <source>
        <dbReference type="ARBA" id="ARBA00023163"/>
    </source>
</evidence>
<dbReference type="InterPro" id="IPR001138">
    <property type="entry name" value="Zn2Cys6_DnaBD"/>
</dbReference>
<evidence type="ECO:0000259" key="7">
    <source>
        <dbReference type="PROSITE" id="PS50048"/>
    </source>
</evidence>
<feature type="compositionally biased region" description="Polar residues" evidence="6">
    <location>
        <begin position="95"/>
        <end position="109"/>
    </location>
</feature>
<dbReference type="PANTHER" id="PTHR31845">
    <property type="entry name" value="FINGER DOMAIN PROTEIN, PUTATIVE-RELATED"/>
    <property type="match status" value="1"/>
</dbReference>
<dbReference type="Proteomes" id="UP000008181">
    <property type="component" value="Chromosome 1"/>
</dbReference>
<keyword evidence="3" id="KW-0238">DNA-binding</keyword>
<keyword evidence="4" id="KW-0804">Transcription</keyword>
<dbReference type="eggNOG" id="ENOG502SSDN">
    <property type="taxonomic scope" value="Eukaryota"/>
</dbReference>
<dbReference type="AlphaFoldDB" id="G2QVS3"/>
<evidence type="ECO:0000256" key="1">
    <source>
        <dbReference type="ARBA" id="ARBA00004123"/>
    </source>
</evidence>
<keyword evidence="2" id="KW-0805">Transcription regulation</keyword>
<keyword evidence="5" id="KW-0539">Nucleus</keyword>
<dbReference type="EMBL" id="CP003009">
    <property type="protein sequence ID" value="AEO63854.1"/>
    <property type="molecule type" value="Genomic_DNA"/>
</dbReference>
<keyword evidence="9" id="KW-1185">Reference proteome</keyword>
<feature type="region of interest" description="Disordered" evidence="6">
    <location>
        <begin position="76"/>
        <end position="117"/>
    </location>
</feature>
<dbReference type="HOGENOM" id="CLU_006524_4_1_1"/>
<protein>
    <recommendedName>
        <fullName evidence="7">Zn(2)-C6 fungal-type domain-containing protein</fullName>
    </recommendedName>
</protein>
<evidence type="ECO:0000256" key="5">
    <source>
        <dbReference type="ARBA" id="ARBA00023242"/>
    </source>
</evidence>
<reference evidence="8 9" key="1">
    <citation type="journal article" date="2011" name="Nat. Biotechnol.">
        <title>Comparative genomic analysis of the thermophilic biomass-degrading fungi Myceliophthora thermophila and Thielavia terrestris.</title>
        <authorList>
            <person name="Berka R.M."/>
            <person name="Grigoriev I.V."/>
            <person name="Otillar R."/>
            <person name="Salamov A."/>
            <person name="Grimwood J."/>
            <person name="Reid I."/>
            <person name="Ishmael N."/>
            <person name="John T."/>
            <person name="Darmond C."/>
            <person name="Moisan M.-C."/>
            <person name="Henrissat B."/>
            <person name="Coutinho P.M."/>
            <person name="Lombard V."/>
            <person name="Natvig D.O."/>
            <person name="Lindquist E."/>
            <person name="Schmutz J."/>
            <person name="Lucas S."/>
            <person name="Harris P."/>
            <person name="Powlowski J."/>
            <person name="Bellemare A."/>
            <person name="Taylor D."/>
            <person name="Butler G."/>
            <person name="de Vries R.P."/>
            <person name="Allijn I.E."/>
            <person name="van den Brink J."/>
            <person name="Ushinsky S."/>
            <person name="Storms R."/>
            <person name="Powell A.J."/>
            <person name="Paulsen I.T."/>
            <person name="Elbourne L.D.H."/>
            <person name="Baker S.E."/>
            <person name="Magnuson J."/>
            <person name="LaBoissiere S."/>
            <person name="Clutterbuck A.J."/>
            <person name="Martinez D."/>
            <person name="Wogulis M."/>
            <person name="de Leon A.L."/>
            <person name="Rey M.W."/>
            <person name="Tsang A."/>
        </authorList>
    </citation>
    <scope>NUCLEOTIDE SEQUENCE [LARGE SCALE GENOMIC DNA]</scope>
    <source>
        <strain evidence="9">ATCC 38088 / NRRL 8126</strain>
    </source>
</reference>
<dbReference type="KEGG" id="ttt:THITE_2042682"/>
<accession>G2QVS3</accession>
<dbReference type="PROSITE" id="PS50048">
    <property type="entry name" value="ZN2_CY6_FUNGAL_2"/>
    <property type="match status" value="1"/>
</dbReference>
<dbReference type="GO" id="GO:0000981">
    <property type="term" value="F:DNA-binding transcription factor activity, RNA polymerase II-specific"/>
    <property type="evidence" value="ECO:0007669"/>
    <property type="project" value="InterPro"/>
</dbReference>
<dbReference type="InterPro" id="IPR051089">
    <property type="entry name" value="prtT"/>
</dbReference>
<dbReference type="GO" id="GO:0005634">
    <property type="term" value="C:nucleus"/>
    <property type="evidence" value="ECO:0007669"/>
    <property type="project" value="UniProtKB-SubCell"/>
</dbReference>
<dbReference type="GO" id="GO:0000976">
    <property type="term" value="F:transcription cis-regulatory region binding"/>
    <property type="evidence" value="ECO:0007669"/>
    <property type="project" value="TreeGrafter"/>
</dbReference>
<name>G2QVS3_THETT</name>
<evidence type="ECO:0000256" key="2">
    <source>
        <dbReference type="ARBA" id="ARBA00023015"/>
    </source>
</evidence>
<evidence type="ECO:0000313" key="9">
    <source>
        <dbReference type="Proteomes" id="UP000008181"/>
    </source>
</evidence>
<evidence type="ECO:0000313" key="8">
    <source>
        <dbReference type="EMBL" id="AEO63854.1"/>
    </source>
</evidence>
<sequence length="584" mass="64930">MGHFRPRACQSCSRSKLKCEWPAEPIKSGPVACIRCAKLKKSCVLSPMRDRKKRGPSTRVRKLEEKLEGIMSLLNTAESNPAPPPDHRGAKPQDPSESQTQRYSHSPASLETPRPVVASEPPLTTQVQAEAIQIVPGFVLPLAEADAALNLYRTSYSPYFPFVPVHVTTAAAELDQTSPFLLRTILQVVVPQTAEVQKSVDRWFRQTISQRATDLLHLASTLVLDLGLHKPPNVYGPGRQSFLPDAIRKVKGLAKYGHHTLDDMRAMLGFYYLNTVISSLFQRTGSLMPATPYLSHCCDILLSAQEQESDTFLVALVHLQRLLSRVTDTFPNPDSDDTPLSMGVPVHMMISTARKELDALVRSQPAEHGLLIRLYEPALRMRPAPRSHDPRKSAARTEALSNCLQAVADFFAAYAKIPLDSLGHMPLVTTAYMAFAFVTSSRLLMLHDADWDVGLARRAFDFPATCQNLSDRFRQADALAESLGRRRKFKDDDFKSVLAAYSTKISWIRQWYLAKVSASGTADDVGGCRNGPHAPLVPQSSRMDMDHFMPSRSMPPPSMPQELDEEFWNALLDPTAASNSWMDS</sequence>
<proteinExistence type="predicted"/>
<dbReference type="GeneID" id="11517018"/>
<dbReference type="OrthoDB" id="5217604at2759"/>
<dbReference type="PANTHER" id="PTHR31845:SF10">
    <property type="entry name" value="ZN(II)2CYS6 TRANSCRIPTION FACTOR (EUROFUNG)"/>
    <property type="match status" value="1"/>
</dbReference>
<evidence type="ECO:0000256" key="3">
    <source>
        <dbReference type="ARBA" id="ARBA00023125"/>
    </source>
</evidence>
<dbReference type="CDD" id="cd00067">
    <property type="entry name" value="GAL4"/>
    <property type="match status" value="1"/>
</dbReference>
<organism evidence="8 9">
    <name type="scientific">Thermothielavioides terrestris (strain ATCC 38088 / NRRL 8126)</name>
    <name type="common">Thielavia terrestris</name>
    <dbReference type="NCBI Taxonomy" id="578455"/>
    <lineage>
        <taxon>Eukaryota</taxon>
        <taxon>Fungi</taxon>
        <taxon>Dikarya</taxon>
        <taxon>Ascomycota</taxon>
        <taxon>Pezizomycotina</taxon>
        <taxon>Sordariomycetes</taxon>
        <taxon>Sordariomycetidae</taxon>
        <taxon>Sordariales</taxon>
        <taxon>Chaetomiaceae</taxon>
        <taxon>Thermothielavioides</taxon>
        <taxon>Thermothielavioides terrestris</taxon>
    </lineage>
</organism>
<dbReference type="Gene3D" id="4.10.240.10">
    <property type="entry name" value="Zn(2)-C6 fungal-type DNA-binding domain"/>
    <property type="match status" value="1"/>
</dbReference>
<dbReference type="CDD" id="cd12148">
    <property type="entry name" value="fungal_TF_MHR"/>
    <property type="match status" value="1"/>
</dbReference>
<dbReference type="SUPFAM" id="SSF57701">
    <property type="entry name" value="Zn2/Cys6 DNA-binding domain"/>
    <property type="match status" value="1"/>
</dbReference>